<dbReference type="GO" id="GO:0016740">
    <property type="term" value="F:transferase activity"/>
    <property type="evidence" value="ECO:0007669"/>
    <property type="project" value="UniProtKB-KW"/>
</dbReference>
<comment type="pathway">
    <text evidence="2">Glycan biosynthesis; alginate biosynthesis.</text>
</comment>
<protein>
    <submittedName>
        <fullName evidence="8">Acetyltransferase AlgX (SGNH hydrolase-like protein)</fullName>
    </submittedName>
</protein>
<organism evidence="8 9">
    <name type="scientific">Pontibacter ramchanderi</name>
    <dbReference type="NCBI Taxonomy" id="1179743"/>
    <lineage>
        <taxon>Bacteria</taxon>
        <taxon>Pseudomonadati</taxon>
        <taxon>Bacteroidota</taxon>
        <taxon>Cytophagia</taxon>
        <taxon>Cytophagales</taxon>
        <taxon>Hymenobacteraceae</taxon>
        <taxon>Pontibacter</taxon>
    </lineage>
</organism>
<proteinExistence type="predicted"/>
<feature type="domain" description="AlgX/AlgJ SGNH hydrolase-like" evidence="7">
    <location>
        <begin position="238"/>
        <end position="368"/>
    </location>
</feature>
<keyword evidence="5" id="KW-0574">Periplasm</keyword>
<dbReference type="SUPFAM" id="SSF52266">
    <property type="entry name" value="SGNH hydrolase"/>
    <property type="match status" value="1"/>
</dbReference>
<dbReference type="Pfam" id="PF16822">
    <property type="entry name" value="ALGX"/>
    <property type="match status" value="1"/>
</dbReference>
<evidence type="ECO:0000259" key="7">
    <source>
        <dbReference type="Pfam" id="PF16822"/>
    </source>
</evidence>
<reference evidence="8 9" key="1">
    <citation type="submission" date="2017-12" db="EMBL/GenBank/DDBJ databases">
        <title>Genomic Encyclopedia of Type Strains, Phase III (KMG-III): the genomes of soil and plant-associated and newly described type strains.</title>
        <authorList>
            <person name="Whitman W."/>
        </authorList>
    </citation>
    <scope>NUCLEOTIDE SEQUENCE [LARGE SCALE GENOMIC DNA]</scope>
    <source>
        <strain evidence="8 9">LP43</strain>
    </source>
</reference>
<dbReference type="UniPathway" id="UPA00286"/>
<keyword evidence="6" id="KW-0016">Alginate biosynthesis</keyword>
<dbReference type="EMBL" id="PJMU01000001">
    <property type="protein sequence ID" value="PKV76161.1"/>
    <property type="molecule type" value="Genomic_DNA"/>
</dbReference>
<comment type="subcellular location">
    <subcellularLocation>
        <location evidence="1">Periplasm</location>
    </subcellularLocation>
</comment>
<evidence type="ECO:0000256" key="2">
    <source>
        <dbReference type="ARBA" id="ARBA00005182"/>
    </source>
</evidence>
<dbReference type="InterPro" id="IPR031811">
    <property type="entry name" value="ALGX/ALGJ_SGNH-like"/>
</dbReference>
<evidence type="ECO:0000256" key="4">
    <source>
        <dbReference type="ARBA" id="ARBA00022729"/>
    </source>
</evidence>
<evidence type="ECO:0000256" key="1">
    <source>
        <dbReference type="ARBA" id="ARBA00004418"/>
    </source>
</evidence>
<keyword evidence="8" id="KW-0378">Hydrolase</keyword>
<evidence type="ECO:0000256" key="5">
    <source>
        <dbReference type="ARBA" id="ARBA00022764"/>
    </source>
</evidence>
<sequence>MAQVKQNSDVRRLVGKLMLLVLPFVLWPLIEAIVLPMDFFTFRVWETISVNSVRLLSGPFYPNMHMRMEEEGELAPRTPYAEKRQVEWYTDAYGYRNRHTRAEVLLIGDSNITGAKLSQDETLAEVLEKQLGKEVYSFAPATVNRFLGTKRFEENPPEVVVVSSIERRIPELPPVGATGIGNKLRDRTGAIIYASKVLTWLAVTADRISKLALYHRTLANIERRFGRKAYIQYQDEFFMEGEHANRTFSNEEISQMADVLAGYKQALAERGITFVFMPIPNKENIYHQLLPSGRKPDFLPRLTAELEGRGVHVVSLQEAFEQLYHHEKKKLYPADDGHWNEVAVEAAASLLARHLQHKENQTENNTQHLVKQLD</sequence>
<dbReference type="OrthoDB" id="846451at2"/>
<keyword evidence="4" id="KW-0732">Signal</keyword>
<name>A0A2N3V3F9_9BACT</name>
<evidence type="ECO:0000313" key="8">
    <source>
        <dbReference type="EMBL" id="PKV76161.1"/>
    </source>
</evidence>
<evidence type="ECO:0000256" key="6">
    <source>
        <dbReference type="ARBA" id="ARBA00022841"/>
    </source>
</evidence>
<keyword evidence="9" id="KW-1185">Reference proteome</keyword>
<dbReference type="AlphaFoldDB" id="A0A2N3V3F9"/>
<dbReference type="GO" id="GO:0042597">
    <property type="term" value="C:periplasmic space"/>
    <property type="evidence" value="ECO:0007669"/>
    <property type="project" value="UniProtKB-SubCell"/>
</dbReference>
<gene>
    <name evidence="8" type="ORF">BD749_1111</name>
</gene>
<comment type="caution">
    <text evidence="8">The sequence shown here is derived from an EMBL/GenBank/DDBJ whole genome shotgun (WGS) entry which is preliminary data.</text>
</comment>
<evidence type="ECO:0000313" key="9">
    <source>
        <dbReference type="Proteomes" id="UP000233782"/>
    </source>
</evidence>
<dbReference type="Proteomes" id="UP000233782">
    <property type="component" value="Unassembled WGS sequence"/>
</dbReference>
<evidence type="ECO:0000256" key="3">
    <source>
        <dbReference type="ARBA" id="ARBA00022679"/>
    </source>
</evidence>
<keyword evidence="3 8" id="KW-0808">Transferase</keyword>
<dbReference type="GO" id="GO:0016787">
    <property type="term" value="F:hydrolase activity"/>
    <property type="evidence" value="ECO:0007669"/>
    <property type="project" value="UniProtKB-KW"/>
</dbReference>
<dbReference type="GO" id="GO:0042121">
    <property type="term" value="P:alginic acid biosynthetic process"/>
    <property type="evidence" value="ECO:0007669"/>
    <property type="project" value="UniProtKB-UniPathway"/>
</dbReference>
<accession>A0A2N3V3F9</accession>